<accession>A0A2T3HLY9</accession>
<keyword evidence="3" id="KW-1185">Reference proteome</keyword>
<dbReference type="OrthoDB" id="663011at2"/>
<dbReference type="AlphaFoldDB" id="A0A2T3HLY9"/>
<dbReference type="Pfam" id="PF00027">
    <property type="entry name" value="cNMP_binding"/>
    <property type="match status" value="1"/>
</dbReference>
<evidence type="ECO:0000259" key="1">
    <source>
        <dbReference type="Pfam" id="PF00027"/>
    </source>
</evidence>
<comment type="caution">
    <text evidence="2">The sequence shown here is derived from an EMBL/GenBank/DDBJ whole genome shotgun (WGS) entry which is preliminary data.</text>
</comment>
<organism evidence="2 3">
    <name type="scientific">Pedobacter yulinensis</name>
    <dbReference type="NCBI Taxonomy" id="2126353"/>
    <lineage>
        <taxon>Bacteria</taxon>
        <taxon>Pseudomonadati</taxon>
        <taxon>Bacteroidota</taxon>
        <taxon>Sphingobacteriia</taxon>
        <taxon>Sphingobacteriales</taxon>
        <taxon>Sphingobacteriaceae</taxon>
        <taxon>Pedobacter</taxon>
    </lineage>
</organism>
<reference evidence="2 3" key="1">
    <citation type="submission" date="2018-03" db="EMBL/GenBank/DDBJ databases">
        <authorList>
            <person name="Keele B.F."/>
        </authorList>
    </citation>
    <scope>NUCLEOTIDE SEQUENCE [LARGE SCALE GENOMIC DNA]</scope>
    <source>
        <strain evidence="2 3">YL28-9</strain>
    </source>
</reference>
<dbReference type="InterPro" id="IPR014710">
    <property type="entry name" value="RmlC-like_jellyroll"/>
</dbReference>
<dbReference type="Gene3D" id="2.60.120.10">
    <property type="entry name" value="Jelly Rolls"/>
    <property type="match status" value="1"/>
</dbReference>
<dbReference type="SUPFAM" id="SSF51206">
    <property type="entry name" value="cAMP-binding domain-like"/>
    <property type="match status" value="1"/>
</dbReference>
<feature type="domain" description="Cyclic nucleotide-binding" evidence="1">
    <location>
        <begin position="29"/>
        <end position="114"/>
    </location>
</feature>
<dbReference type="Proteomes" id="UP000240912">
    <property type="component" value="Unassembled WGS sequence"/>
</dbReference>
<name>A0A2T3HLY9_9SPHI</name>
<dbReference type="EMBL" id="PYLS01000005">
    <property type="protein sequence ID" value="PST83401.1"/>
    <property type="molecule type" value="Genomic_DNA"/>
</dbReference>
<proteinExistence type="predicted"/>
<gene>
    <name evidence="2" type="ORF">C7T94_12575</name>
</gene>
<dbReference type="RefSeq" id="WP_107215662.1">
    <property type="nucleotide sequence ID" value="NZ_KZ686269.1"/>
</dbReference>
<dbReference type="InterPro" id="IPR018490">
    <property type="entry name" value="cNMP-bd_dom_sf"/>
</dbReference>
<dbReference type="InterPro" id="IPR000595">
    <property type="entry name" value="cNMP-bd_dom"/>
</dbReference>
<sequence>MDQIRTYFERFAPVGETDWAFFSSRLRYRKVPRKTALLQAGSVENYLSFLSEGIVRCLVTREFEETTFAFVFQGEFISGYDSFLTRRPSGYRIETLTNAVLWQISWEDLQEVYKHTEVGNAIGRFAGEHLFLEKSKRELSFLTRSAEQRYRDLFSEKPRLLKEIPLKYLASYIGITPQALSRIRRRIT</sequence>
<evidence type="ECO:0000313" key="2">
    <source>
        <dbReference type="EMBL" id="PST83401.1"/>
    </source>
</evidence>
<protein>
    <submittedName>
        <fullName evidence="2">CarD family transcriptional regulator</fullName>
    </submittedName>
</protein>
<evidence type="ECO:0000313" key="3">
    <source>
        <dbReference type="Proteomes" id="UP000240912"/>
    </source>
</evidence>